<feature type="region of interest" description="Disordered" evidence="1">
    <location>
        <begin position="21"/>
        <end position="71"/>
    </location>
</feature>
<dbReference type="Proteomes" id="UP000747542">
    <property type="component" value="Unassembled WGS sequence"/>
</dbReference>
<dbReference type="EMBL" id="JAHLQT010040280">
    <property type="protein sequence ID" value="KAG7155829.1"/>
    <property type="molecule type" value="Genomic_DNA"/>
</dbReference>
<gene>
    <name evidence="2" type="ORF">Hamer_G019235</name>
</gene>
<accession>A0A8J5JMI3</accession>
<name>A0A8J5JMI3_HOMAM</name>
<keyword evidence="3" id="KW-1185">Reference proteome</keyword>
<evidence type="ECO:0000313" key="3">
    <source>
        <dbReference type="Proteomes" id="UP000747542"/>
    </source>
</evidence>
<sequence length="71" mass="7738">MTQQPCTLQGCLYKTPELFETGHPSGLDAPGKHAPASNNHYSAIRDHDRKNRTSEGHVTWANGPPTSPLLT</sequence>
<dbReference type="AlphaFoldDB" id="A0A8J5JMI3"/>
<organism evidence="2 3">
    <name type="scientific">Homarus americanus</name>
    <name type="common">American lobster</name>
    <dbReference type="NCBI Taxonomy" id="6706"/>
    <lineage>
        <taxon>Eukaryota</taxon>
        <taxon>Metazoa</taxon>
        <taxon>Ecdysozoa</taxon>
        <taxon>Arthropoda</taxon>
        <taxon>Crustacea</taxon>
        <taxon>Multicrustacea</taxon>
        <taxon>Malacostraca</taxon>
        <taxon>Eumalacostraca</taxon>
        <taxon>Eucarida</taxon>
        <taxon>Decapoda</taxon>
        <taxon>Pleocyemata</taxon>
        <taxon>Astacidea</taxon>
        <taxon>Nephropoidea</taxon>
        <taxon>Nephropidae</taxon>
        <taxon>Homarus</taxon>
    </lineage>
</organism>
<comment type="caution">
    <text evidence="2">The sequence shown here is derived from an EMBL/GenBank/DDBJ whole genome shotgun (WGS) entry which is preliminary data.</text>
</comment>
<feature type="compositionally biased region" description="Basic and acidic residues" evidence="1">
    <location>
        <begin position="43"/>
        <end position="55"/>
    </location>
</feature>
<reference evidence="2" key="1">
    <citation type="journal article" date="2021" name="Sci. Adv.">
        <title>The American lobster genome reveals insights on longevity, neural, and immune adaptations.</title>
        <authorList>
            <person name="Polinski J.M."/>
            <person name="Zimin A.V."/>
            <person name="Clark K.F."/>
            <person name="Kohn A.B."/>
            <person name="Sadowski N."/>
            <person name="Timp W."/>
            <person name="Ptitsyn A."/>
            <person name="Khanna P."/>
            <person name="Romanova D.Y."/>
            <person name="Williams P."/>
            <person name="Greenwood S.J."/>
            <person name="Moroz L.L."/>
            <person name="Walt D.R."/>
            <person name="Bodnar A.G."/>
        </authorList>
    </citation>
    <scope>NUCLEOTIDE SEQUENCE</scope>
    <source>
        <strain evidence="2">GMGI-L3</strain>
    </source>
</reference>
<evidence type="ECO:0000256" key="1">
    <source>
        <dbReference type="SAM" id="MobiDB-lite"/>
    </source>
</evidence>
<protein>
    <submittedName>
        <fullName evidence="2">Uncharacterized protein</fullName>
    </submittedName>
</protein>
<proteinExistence type="predicted"/>
<evidence type="ECO:0000313" key="2">
    <source>
        <dbReference type="EMBL" id="KAG7155829.1"/>
    </source>
</evidence>